<dbReference type="Proteomes" id="UP000028007">
    <property type="component" value="Unassembled WGS sequence"/>
</dbReference>
<dbReference type="SUPFAM" id="SSF56529">
    <property type="entry name" value="FAH"/>
    <property type="match status" value="1"/>
</dbReference>
<proteinExistence type="inferred from homology"/>
<comment type="similarity">
    <text evidence="1">Belongs to the FAH family.</text>
</comment>
<name>A0A081PET4_9SPHI</name>
<keyword evidence="4" id="KW-0456">Lyase</keyword>
<gene>
    <name evidence="4" type="ORF">N180_17555</name>
</gene>
<protein>
    <submittedName>
        <fullName evidence="4">Ureidoglycolate lyase</fullName>
    </submittedName>
</protein>
<dbReference type="PANTHER" id="PTHR42796">
    <property type="entry name" value="FUMARYLACETOACETATE HYDROLASE DOMAIN-CONTAINING PROTEIN 2A-RELATED"/>
    <property type="match status" value="1"/>
</dbReference>
<dbReference type="GO" id="GO:0019752">
    <property type="term" value="P:carboxylic acid metabolic process"/>
    <property type="evidence" value="ECO:0007669"/>
    <property type="project" value="UniProtKB-ARBA"/>
</dbReference>
<comment type="caution">
    <text evidence="4">The sequence shown here is derived from an EMBL/GenBank/DDBJ whole genome shotgun (WGS) entry which is preliminary data.</text>
</comment>
<accession>A0A081PET4</accession>
<dbReference type="GO" id="GO:0016853">
    <property type="term" value="F:isomerase activity"/>
    <property type="evidence" value="ECO:0007669"/>
    <property type="project" value="UniProtKB-ARBA"/>
</dbReference>
<dbReference type="EMBL" id="JNFF01000080">
    <property type="protein sequence ID" value="KEQ29207.1"/>
    <property type="molecule type" value="Genomic_DNA"/>
</dbReference>
<organism evidence="4 5">
    <name type="scientific">Pedobacter antarcticus 4BY</name>
    <dbReference type="NCBI Taxonomy" id="1358423"/>
    <lineage>
        <taxon>Bacteria</taxon>
        <taxon>Pseudomonadati</taxon>
        <taxon>Bacteroidota</taxon>
        <taxon>Sphingobacteriia</taxon>
        <taxon>Sphingobacteriales</taxon>
        <taxon>Sphingobacteriaceae</taxon>
        <taxon>Pedobacter</taxon>
    </lineage>
</organism>
<dbReference type="InterPro" id="IPR051121">
    <property type="entry name" value="FAH"/>
</dbReference>
<dbReference type="InterPro" id="IPR011234">
    <property type="entry name" value="Fumarylacetoacetase-like_C"/>
</dbReference>
<keyword evidence="5" id="KW-1185">Reference proteome</keyword>
<dbReference type="GO" id="GO:0016829">
    <property type="term" value="F:lyase activity"/>
    <property type="evidence" value="ECO:0007669"/>
    <property type="project" value="UniProtKB-KW"/>
</dbReference>
<dbReference type="Pfam" id="PF01557">
    <property type="entry name" value="FAA_hydrolase"/>
    <property type="match status" value="1"/>
</dbReference>
<dbReference type="OrthoDB" id="9805307at2"/>
<evidence type="ECO:0000259" key="3">
    <source>
        <dbReference type="Pfam" id="PF01557"/>
    </source>
</evidence>
<evidence type="ECO:0000256" key="2">
    <source>
        <dbReference type="ARBA" id="ARBA00022723"/>
    </source>
</evidence>
<dbReference type="GO" id="GO:0046872">
    <property type="term" value="F:metal ion binding"/>
    <property type="evidence" value="ECO:0007669"/>
    <property type="project" value="UniProtKB-KW"/>
</dbReference>
<dbReference type="FunFam" id="3.90.850.10:FF:000002">
    <property type="entry name" value="2-hydroxyhepta-2,4-diene-1,7-dioate isomerase"/>
    <property type="match status" value="1"/>
</dbReference>
<sequence>MKLIRWGNAGKEKTGVVIDGKHYDTSGLGTDYNEAFFASEGLKRLAAYLAEQKDNLVEIPVGSRLGPPLARPSKIICIGLNYADHAAETNAPLPSEPVIFMKSTTALSGPYDPVIIPKGSVKTDWEVELAIVIGKTASYVTEGEALEYVAGYALHNDVSERAFQLERNGTWDKGKGCDTFAPVGPYLSTPDELNDINQLRLWLSVNGKMMQDGNTANFIFDIPHVISYVSQFMTLLPGDIISTGTPAGVGLGFNPPVYLKPGDVVELGIEGLGSSRQEVKEWERTQFYY</sequence>
<dbReference type="RefSeq" id="WP_037442519.1">
    <property type="nucleotide sequence ID" value="NZ_JNFF01000080.1"/>
</dbReference>
<dbReference type="AlphaFoldDB" id="A0A081PET4"/>
<dbReference type="InterPro" id="IPR036663">
    <property type="entry name" value="Fumarylacetoacetase_C_sf"/>
</dbReference>
<dbReference type="Gene3D" id="3.90.850.10">
    <property type="entry name" value="Fumarylacetoacetase-like, C-terminal domain"/>
    <property type="match status" value="1"/>
</dbReference>
<evidence type="ECO:0000313" key="4">
    <source>
        <dbReference type="EMBL" id="KEQ29207.1"/>
    </source>
</evidence>
<dbReference type="PANTHER" id="PTHR42796:SF4">
    <property type="entry name" value="FUMARYLACETOACETATE HYDROLASE DOMAIN-CONTAINING PROTEIN 2A"/>
    <property type="match status" value="1"/>
</dbReference>
<reference evidence="4 5" key="1">
    <citation type="journal article" date="1992" name="Int. J. Syst. Bacteriol.">
        <title>Sphingobacterium antarcticus sp. nov. a Psychrotrophic Bacterium from the Soils of Schirmacher Oasis, Antarctica.</title>
        <authorList>
            <person name="Shivaji S."/>
            <person name="Ray M.K."/>
            <person name="Rao N.S."/>
            <person name="Saiserr L."/>
            <person name="Jagannadham M.V."/>
            <person name="Kumar G.S."/>
            <person name="Reddy G."/>
            <person name="Bhargava P.M."/>
        </authorList>
    </citation>
    <scope>NUCLEOTIDE SEQUENCE [LARGE SCALE GENOMIC DNA]</scope>
    <source>
        <strain evidence="4 5">4BY</strain>
    </source>
</reference>
<evidence type="ECO:0000256" key="1">
    <source>
        <dbReference type="ARBA" id="ARBA00010211"/>
    </source>
</evidence>
<keyword evidence="2" id="KW-0479">Metal-binding</keyword>
<feature type="domain" description="Fumarylacetoacetase-like C-terminal" evidence="3">
    <location>
        <begin position="74"/>
        <end position="279"/>
    </location>
</feature>
<dbReference type="eggNOG" id="COG0179">
    <property type="taxonomic scope" value="Bacteria"/>
</dbReference>
<evidence type="ECO:0000313" key="5">
    <source>
        <dbReference type="Proteomes" id="UP000028007"/>
    </source>
</evidence>